<feature type="compositionally biased region" description="Basic and acidic residues" evidence="4">
    <location>
        <begin position="73"/>
        <end position="83"/>
    </location>
</feature>
<feature type="region of interest" description="Disordered" evidence="4">
    <location>
        <begin position="65"/>
        <end position="127"/>
    </location>
</feature>
<dbReference type="SUPFAM" id="SSF110857">
    <property type="entry name" value="Gamma-glutamyl cyclotransferase-like"/>
    <property type="match status" value="2"/>
</dbReference>
<evidence type="ECO:0000256" key="4">
    <source>
        <dbReference type="SAM" id="MobiDB-lite"/>
    </source>
</evidence>
<dbReference type="InterPro" id="IPR039126">
    <property type="entry name" value="GGACT"/>
</dbReference>
<dbReference type="STRING" id="94643.A0A2A9MLN2"/>
<feature type="domain" description="Gamma-glutamylcyclotransferase AIG2-like" evidence="5">
    <location>
        <begin position="216"/>
        <end position="299"/>
    </location>
</feature>
<evidence type="ECO:0000313" key="7">
    <source>
        <dbReference type="Proteomes" id="UP000224006"/>
    </source>
</evidence>
<dbReference type="VEuPathDB" id="ToxoDB:BESB_045640"/>
<keyword evidence="7" id="KW-1185">Reference proteome</keyword>
<dbReference type="PANTHER" id="PTHR12510:SF4">
    <property type="entry name" value="GAMMA-GLUTAMYLAMINECYCLOTRANSFERASE"/>
    <property type="match status" value="1"/>
</dbReference>
<dbReference type="GO" id="GO:0005829">
    <property type="term" value="C:cytosol"/>
    <property type="evidence" value="ECO:0007669"/>
    <property type="project" value="TreeGrafter"/>
</dbReference>
<name>A0A2A9MLN2_BESBE</name>
<gene>
    <name evidence="6" type="ORF">BESB_045640</name>
</gene>
<dbReference type="CDD" id="cd06661">
    <property type="entry name" value="GGCT_like"/>
    <property type="match status" value="1"/>
</dbReference>
<dbReference type="Gene3D" id="3.10.490.10">
    <property type="entry name" value="Gamma-glutamyl cyclotransferase-like"/>
    <property type="match status" value="1"/>
</dbReference>
<feature type="compositionally biased region" description="Polar residues" evidence="4">
    <location>
        <begin position="103"/>
        <end position="115"/>
    </location>
</feature>
<reference evidence="6 7" key="1">
    <citation type="submission" date="2017-09" db="EMBL/GenBank/DDBJ databases">
        <title>Genome sequencing of Besnoitia besnoiti strain Bb-Ger1.</title>
        <authorList>
            <person name="Schares G."/>
            <person name="Venepally P."/>
            <person name="Lorenzi H.A."/>
        </authorList>
    </citation>
    <scope>NUCLEOTIDE SEQUENCE [LARGE SCALE GENOMIC DNA]</scope>
    <source>
        <strain evidence="6 7">Bb-Ger1</strain>
    </source>
</reference>
<dbReference type="PANTHER" id="PTHR12510">
    <property type="entry name" value="TROPONIN C-AKIN-1 PROTEIN"/>
    <property type="match status" value="1"/>
</dbReference>
<dbReference type="OrthoDB" id="113620at2759"/>
<dbReference type="InterPro" id="IPR009288">
    <property type="entry name" value="AIG2-like_dom"/>
</dbReference>
<dbReference type="AlphaFoldDB" id="A0A2A9MLN2"/>
<sequence length="389" mass="41947">MVEPPRVVGSSLPSLECPASPGGARGVNDRKSFGSAIQESSPLAFLATEFRDDAALKSCQCPADSPVTCDGEVSTRSEGDSTRESSPPSSLLSPDGDEKAVGSQASRSWALSRTTSDLEEPGLSSQVTPTLVTVSSSVSPRLYRHLVFVYGTLKRGMPNHHVFTRIAREVAEMILHQKACCSASGQDGAHADSVHNSTADAPEGDSGPVVYLFDAVTVDAYPLFVDANQRYRPCLFDACGVGEKVRREVYAVTDEVLHALDTFERVPEHYYRRSIRLKVVQDSAPQGSPAEVTAHVYFNMHLQLLAQAFGKKLEADDSLTSCENNDERGGGHGAHHGERVAYIHNYDTSHARLYVPRFRAAESALKMKLPCATATEFSFAGGRAAEQGA</sequence>
<dbReference type="InterPro" id="IPR013024">
    <property type="entry name" value="GGCT-like"/>
</dbReference>
<dbReference type="RefSeq" id="XP_029220381.1">
    <property type="nucleotide sequence ID" value="XM_029363015.1"/>
</dbReference>
<evidence type="ECO:0000259" key="5">
    <source>
        <dbReference type="Pfam" id="PF06094"/>
    </source>
</evidence>
<dbReference type="GeneID" id="40309494"/>
<evidence type="ECO:0000313" key="6">
    <source>
        <dbReference type="EMBL" id="PFH36372.1"/>
    </source>
</evidence>
<evidence type="ECO:0000256" key="3">
    <source>
        <dbReference type="RuleBase" id="RU367036"/>
    </source>
</evidence>
<dbReference type="GO" id="GO:0061929">
    <property type="term" value="F:gamma-glutamylaminecyclotransferase activity"/>
    <property type="evidence" value="ECO:0007669"/>
    <property type="project" value="InterPro"/>
</dbReference>
<dbReference type="InterPro" id="IPR036568">
    <property type="entry name" value="GGCT-like_sf"/>
</dbReference>
<feature type="active site" description="Proton acceptor" evidence="2">
    <location>
        <position position="264"/>
    </location>
</feature>
<accession>A0A2A9MLN2</accession>
<comment type="similarity">
    <text evidence="1 3">Belongs to the gamma-glutamylcyclotransferase family.</text>
</comment>
<dbReference type="KEGG" id="bbes:BESB_045640"/>
<feature type="compositionally biased region" description="Low complexity" evidence="4">
    <location>
        <begin position="85"/>
        <end position="94"/>
    </location>
</feature>
<dbReference type="Proteomes" id="UP000224006">
    <property type="component" value="Chromosome III"/>
</dbReference>
<dbReference type="Pfam" id="PF06094">
    <property type="entry name" value="GGACT"/>
    <property type="match status" value="1"/>
</dbReference>
<organism evidence="6 7">
    <name type="scientific">Besnoitia besnoiti</name>
    <name type="common">Apicomplexan protozoan</name>
    <dbReference type="NCBI Taxonomy" id="94643"/>
    <lineage>
        <taxon>Eukaryota</taxon>
        <taxon>Sar</taxon>
        <taxon>Alveolata</taxon>
        <taxon>Apicomplexa</taxon>
        <taxon>Conoidasida</taxon>
        <taxon>Coccidia</taxon>
        <taxon>Eucoccidiorida</taxon>
        <taxon>Eimeriorina</taxon>
        <taxon>Sarcocystidae</taxon>
        <taxon>Besnoitia</taxon>
    </lineage>
</organism>
<feature type="region of interest" description="Disordered" evidence="4">
    <location>
        <begin position="1"/>
        <end position="33"/>
    </location>
</feature>
<evidence type="ECO:0000256" key="2">
    <source>
        <dbReference type="PIRSR" id="PIRSR639126-1"/>
    </source>
</evidence>
<comment type="caution">
    <text evidence="6">The sequence shown here is derived from an EMBL/GenBank/DDBJ whole genome shotgun (WGS) entry which is preliminary data.</text>
</comment>
<protein>
    <recommendedName>
        <fullName evidence="3">Gamma-glutamylcyclotransferase family protein</fullName>
    </recommendedName>
</protein>
<proteinExistence type="inferred from homology"/>
<evidence type="ECO:0000256" key="1">
    <source>
        <dbReference type="ARBA" id="ARBA00008861"/>
    </source>
</evidence>
<dbReference type="EMBL" id="NWUJ01000003">
    <property type="protein sequence ID" value="PFH36372.1"/>
    <property type="molecule type" value="Genomic_DNA"/>
</dbReference>